<organism evidence="1">
    <name type="scientific">marine metagenome</name>
    <dbReference type="NCBI Taxonomy" id="408172"/>
    <lineage>
        <taxon>unclassified sequences</taxon>
        <taxon>metagenomes</taxon>
        <taxon>ecological metagenomes</taxon>
    </lineage>
</organism>
<accession>A0A382M440</accession>
<dbReference type="AlphaFoldDB" id="A0A382M440"/>
<feature type="non-terminal residue" evidence="1">
    <location>
        <position position="1"/>
    </location>
</feature>
<name>A0A382M440_9ZZZZ</name>
<dbReference type="EMBL" id="UINC01091153">
    <property type="protein sequence ID" value="SVC43693.1"/>
    <property type="molecule type" value="Genomic_DNA"/>
</dbReference>
<protein>
    <submittedName>
        <fullName evidence="1">Uncharacterized protein</fullName>
    </submittedName>
</protein>
<proteinExistence type="predicted"/>
<reference evidence="1" key="1">
    <citation type="submission" date="2018-05" db="EMBL/GenBank/DDBJ databases">
        <authorList>
            <person name="Lanie J.A."/>
            <person name="Ng W.-L."/>
            <person name="Kazmierczak K.M."/>
            <person name="Andrzejewski T.M."/>
            <person name="Davidsen T.M."/>
            <person name="Wayne K.J."/>
            <person name="Tettelin H."/>
            <person name="Glass J.I."/>
            <person name="Rusch D."/>
            <person name="Podicherti R."/>
            <person name="Tsui H.-C.T."/>
            <person name="Winkler M.E."/>
        </authorList>
    </citation>
    <scope>NUCLEOTIDE SEQUENCE</scope>
</reference>
<feature type="non-terminal residue" evidence="1">
    <location>
        <position position="33"/>
    </location>
</feature>
<evidence type="ECO:0000313" key="1">
    <source>
        <dbReference type="EMBL" id="SVC43693.1"/>
    </source>
</evidence>
<gene>
    <name evidence="1" type="ORF">METZ01_LOCUS296547</name>
</gene>
<sequence length="33" mass="3679">VTIEELAIEVADYLENGKSSYPAFPPEANPEVW</sequence>